<dbReference type="GO" id="GO:0006355">
    <property type="term" value="P:regulation of DNA-templated transcription"/>
    <property type="evidence" value="ECO:0007669"/>
    <property type="project" value="InterPro"/>
</dbReference>
<dbReference type="AlphaFoldDB" id="A0A5C4W770"/>
<dbReference type="GO" id="GO:0003677">
    <property type="term" value="F:DNA binding"/>
    <property type="evidence" value="ECO:0007669"/>
    <property type="project" value="UniProtKB-KW"/>
</dbReference>
<protein>
    <submittedName>
        <fullName evidence="5">Response regulator</fullName>
    </submittedName>
</protein>
<dbReference type="SUPFAM" id="SSF52172">
    <property type="entry name" value="CheY-like"/>
    <property type="match status" value="1"/>
</dbReference>
<sequence>MIAEDGVLFREGLVRLFEGAGVEVVAAVGDAEALLAAVEADPPDVAIVDVRMPPGYGTEGLVVAQRLRQGFPDLGLLVLSHHVEAREAVQLIGDDARGVGYLLKDRVSNVLELVDAVERVAAGGVAIDPDVVVRLLGRQPVRGPVATLSGREREVLALMAEGHSNQAICQRLHLSSRTVESHVRGIFAGLGLPATGAEHRRVLAVLTYLRS</sequence>
<dbReference type="PANTHER" id="PTHR43214:SF24">
    <property type="entry name" value="TRANSCRIPTIONAL REGULATORY PROTEIN NARL-RELATED"/>
    <property type="match status" value="1"/>
</dbReference>
<comment type="caution">
    <text evidence="5">The sequence shown here is derived from an EMBL/GenBank/DDBJ whole genome shotgun (WGS) entry which is preliminary data.</text>
</comment>
<dbReference type="PROSITE" id="PS50110">
    <property type="entry name" value="RESPONSE_REGULATORY"/>
    <property type="match status" value="1"/>
</dbReference>
<gene>
    <name evidence="5" type="ORF">FH608_029235</name>
</gene>
<accession>A0A5P9Z6E3</accession>
<dbReference type="PROSITE" id="PS50043">
    <property type="entry name" value="HTH_LUXR_2"/>
    <property type="match status" value="1"/>
</dbReference>
<evidence type="ECO:0000256" key="2">
    <source>
        <dbReference type="ARBA" id="ARBA00023015"/>
    </source>
</evidence>
<keyword evidence="2" id="KW-0805">Transcription regulation</keyword>
<evidence type="ECO:0000313" key="5">
    <source>
        <dbReference type="EMBL" id="KAB8192075.1"/>
    </source>
</evidence>
<accession>A0A5C4W770</accession>
<dbReference type="PRINTS" id="PR00038">
    <property type="entry name" value="HTHLUXR"/>
</dbReference>
<dbReference type="InterPro" id="IPR039420">
    <property type="entry name" value="WalR-like"/>
</dbReference>
<dbReference type="PANTHER" id="PTHR43214">
    <property type="entry name" value="TWO-COMPONENT RESPONSE REGULATOR"/>
    <property type="match status" value="1"/>
</dbReference>
<keyword evidence="6" id="KW-1185">Reference proteome</keyword>
<dbReference type="Proteomes" id="UP000312512">
    <property type="component" value="Unassembled WGS sequence"/>
</dbReference>
<dbReference type="Pfam" id="PF00072">
    <property type="entry name" value="Response_reg"/>
    <property type="match status" value="1"/>
</dbReference>
<dbReference type="InterPro" id="IPR001789">
    <property type="entry name" value="Sig_transdc_resp-reg_receiver"/>
</dbReference>
<keyword evidence="1" id="KW-0597">Phosphoprotein</keyword>
<evidence type="ECO:0000256" key="3">
    <source>
        <dbReference type="ARBA" id="ARBA00023125"/>
    </source>
</evidence>
<dbReference type="Pfam" id="PF00196">
    <property type="entry name" value="GerE"/>
    <property type="match status" value="1"/>
</dbReference>
<dbReference type="RefSeq" id="WP_139633882.1">
    <property type="nucleotide sequence ID" value="NZ_CP045572.1"/>
</dbReference>
<dbReference type="InterPro" id="IPR016032">
    <property type="entry name" value="Sig_transdc_resp-reg_C-effctor"/>
</dbReference>
<dbReference type="CDD" id="cd17535">
    <property type="entry name" value="REC_NarL-like"/>
    <property type="match status" value="1"/>
</dbReference>
<reference evidence="5 6" key="1">
    <citation type="submission" date="2019-10" db="EMBL/GenBank/DDBJ databases">
        <title>Nonomuraea sp. nov., isolated from Phyllanthus amarus.</title>
        <authorList>
            <person name="Klykleung N."/>
            <person name="Tanasupawat S."/>
        </authorList>
    </citation>
    <scope>NUCLEOTIDE SEQUENCE [LARGE SCALE GENOMIC DNA]</scope>
    <source>
        <strain evidence="5 6">PA1-10</strain>
    </source>
</reference>
<evidence type="ECO:0000256" key="4">
    <source>
        <dbReference type="ARBA" id="ARBA00023163"/>
    </source>
</evidence>
<dbReference type="Gene3D" id="3.40.50.2300">
    <property type="match status" value="1"/>
</dbReference>
<keyword evidence="4" id="KW-0804">Transcription</keyword>
<dbReference type="CDD" id="cd06170">
    <property type="entry name" value="LuxR_C_like"/>
    <property type="match status" value="1"/>
</dbReference>
<dbReference type="InterPro" id="IPR058245">
    <property type="entry name" value="NreC/VraR/RcsB-like_REC"/>
</dbReference>
<dbReference type="EMBL" id="VDLX02000011">
    <property type="protein sequence ID" value="KAB8192075.1"/>
    <property type="molecule type" value="Genomic_DNA"/>
</dbReference>
<dbReference type="SMART" id="SM00421">
    <property type="entry name" value="HTH_LUXR"/>
    <property type="match status" value="1"/>
</dbReference>
<evidence type="ECO:0000256" key="1">
    <source>
        <dbReference type="ARBA" id="ARBA00022553"/>
    </source>
</evidence>
<evidence type="ECO:0000313" key="6">
    <source>
        <dbReference type="Proteomes" id="UP000312512"/>
    </source>
</evidence>
<dbReference type="OrthoDB" id="3208680at2"/>
<name>A0A5C4W770_9ACTN</name>
<organism evidence="5 6">
    <name type="scientific">Nonomuraea phyllanthi</name>
    <dbReference type="NCBI Taxonomy" id="2219224"/>
    <lineage>
        <taxon>Bacteria</taxon>
        <taxon>Bacillati</taxon>
        <taxon>Actinomycetota</taxon>
        <taxon>Actinomycetes</taxon>
        <taxon>Streptosporangiales</taxon>
        <taxon>Streptosporangiaceae</taxon>
        <taxon>Nonomuraea</taxon>
    </lineage>
</organism>
<dbReference type="InterPro" id="IPR011006">
    <property type="entry name" value="CheY-like_superfamily"/>
</dbReference>
<dbReference type="SMART" id="SM00448">
    <property type="entry name" value="REC"/>
    <property type="match status" value="1"/>
</dbReference>
<keyword evidence="3" id="KW-0238">DNA-binding</keyword>
<dbReference type="SUPFAM" id="SSF46894">
    <property type="entry name" value="C-terminal effector domain of the bipartite response regulators"/>
    <property type="match status" value="1"/>
</dbReference>
<proteinExistence type="predicted"/>
<dbReference type="InterPro" id="IPR000792">
    <property type="entry name" value="Tscrpt_reg_LuxR_C"/>
</dbReference>
<dbReference type="GO" id="GO:0000160">
    <property type="term" value="P:phosphorelay signal transduction system"/>
    <property type="evidence" value="ECO:0007669"/>
    <property type="project" value="InterPro"/>
</dbReference>